<accession>A0A318M378</accession>
<organism evidence="1 2">
    <name type="scientific">Prauserella flavalba</name>
    <dbReference type="NCBI Taxonomy" id="1477506"/>
    <lineage>
        <taxon>Bacteria</taxon>
        <taxon>Bacillati</taxon>
        <taxon>Actinomycetota</taxon>
        <taxon>Actinomycetes</taxon>
        <taxon>Pseudonocardiales</taxon>
        <taxon>Pseudonocardiaceae</taxon>
        <taxon>Prauserella</taxon>
    </lineage>
</organism>
<dbReference type="EMBL" id="MASU01000004">
    <property type="protein sequence ID" value="PXY37236.1"/>
    <property type="molecule type" value="Genomic_DNA"/>
</dbReference>
<comment type="caution">
    <text evidence="1">The sequence shown here is derived from an EMBL/GenBank/DDBJ whole genome shotgun (WGS) entry which is preliminary data.</text>
</comment>
<protein>
    <submittedName>
        <fullName evidence="1">Uncharacterized protein</fullName>
    </submittedName>
</protein>
<dbReference type="Proteomes" id="UP000247892">
    <property type="component" value="Unassembled WGS sequence"/>
</dbReference>
<evidence type="ECO:0000313" key="2">
    <source>
        <dbReference type="Proteomes" id="UP000247892"/>
    </source>
</evidence>
<gene>
    <name evidence="1" type="ORF">BA062_07005</name>
</gene>
<reference evidence="1 2" key="1">
    <citation type="submission" date="2016-07" db="EMBL/GenBank/DDBJ databases">
        <title>Draft genome sequence of Prauserella sp. YIM 121212, isolated from alkaline soil.</title>
        <authorList>
            <person name="Ruckert C."/>
            <person name="Albersmeier A."/>
            <person name="Jiang C.-L."/>
            <person name="Jiang Y."/>
            <person name="Kalinowski J."/>
            <person name="Schneider O."/>
            <person name="Winkler A."/>
            <person name="Zotchev S.B."/>
        </authorList>
    </citation>
    <scope>NUCLEOTIDE SEQUENCE [LARGE SCALE GENOMIC DNA]</scope>
    <source>
        <strain evidence="1 2">YIM 121212</strain>
    </source>
</reference>
<sequence length="74" mass="8008">MVLMDAVGDLALPHPSSAQLVAVAALVQQYIAGLKLKPPDGGLWHANFSHRTNVDVTALDIGDTQIRHKRQARI</sequence>
<dbReference type="AlphaFoldDB" id="A0A318M378"/>
<keyword evidence="2" id="KW-1185">Reference proteome</keyword>
<proteinExistence type="predicted"/>
<name>A0A318M378_9PSEU</name>
<evidence type="ECO:0000313" key="1">
    <source>
        <dbReference type="EMBL" id="PXY37236.1"/>
    </source>
</evidence>